<feature type="domain" description="DOMON" evidence="10">
    <location>
        <begin position="52"/>
        <end position="173"/>
    </location>
</feature>
<keyword evidence="2" id="KW-0813">Transport</keyword>
<reference evidence="12" key="1">
    <citation type="journal article" date="2013" name="Nat. Biotechnol.">
        <title>Draft genome sequence of chickpea (Cicer arietinum) provides a resource for trait improvement.</title>
        <authorList>
            <person name="Varshney R.K."/>
            <person name="Song C."/>
            <person name="Saxena R.K."/>
            <person name="Azam S."/>
            <person name="Yu S."/>
            <person name="Sharpe A.G."/>
            <person name="Cannon S."/>
            <person name="Baek J."/>
            <person name="Rosen B.D."/>
            <person name="Tar'an B."/>
            <person name="Millan T."/>
            <person name="Zhang X."/>
            <person name="Ramsay L.D."/>
            <person name="Iwata A."/>
            <person name="Wang Y."/>
            <person name="Nelson W."/>
            <person name="Farmer A.D."/>
            <person name="Gaur P.M."/>
            <person name="Soderlund C."/>
            <person name="Penmetsa R.V."/>
            <person name="Xu C."/>
            <person name="Bharti A.K."/>
            <person name="He W."/>
            <person name="Winter P."/>
            <person name="Zhao S."/>
            <person name="Hane J.K."/>
            <person name="Carrasquilla-Garcia N."/>
            <person name="Condie J.A."/>
            <person name="Upadhyaya H.D."/>
            <person name="Luo M.C."/>
            <person name="Thudi M."/>
            <person name="Gowda C.L."/>
            <person name="Singh N.P."/>
            <person name="Lichtenzveig J."/>
            <person name="Gali K.K."/>
            <person name="Rubio J."/>
            <person name="Nadarajan N."/>
            <person name="Dolezel J."/>
            <person name="Bansal K.C."/>
            <person name="Xu X."/>
            <person name="Edwards D."/>
            <person name="Zhang G."/>
            <person name="Kahl G."/>
            <person name="Gil J."/>
            <person name="Singh K.B."/>
            <person name="Datta S.K."/>
            <person name="Jackson S.A."/>
            <person name="Wang J."/>
            <person name="Cook D.R."/>
        </authorList>
    </citation>
    <scope>NUCLEOTIDE SEQUENCE [LARGE SCALE GENOMIC DNA]</scope>
    <source>
        <strain evidence="12">cv. CDC Frontier</strain>
    </source>
</reference>
<dbReference type="PROSITE" id="PS50836">
    <property type="entry name" value="DOMON"/>
    <property type="match status" value="2"/>
</dbReference>
<comment type="subcellular location">
    <subcellularLocation>
        <location evidence="1">Membrane</location>
    </subcellularLocation>
</comment>
<dbReference type="CDD" id="cd09631">
    <property type="entry name" value="DOMON_DOH"/>
    <property type="match status" value="2"/>
</dbReference>
<keyword evidence="6 8" id="KW-1133">Transmembrane helix</keyword>
<feature type="signal peptide" evidence="9">
    <location>
        <begin position="1"/>
        <end position="19"/>
    </location>
</feature>
<dbReference type="InterPro" id="IPR006593">
    <property type="entry name" value="Cyt_b561/ferric_Rdtase_TM"/>
</dbReference>
<keyword evidence="3 8" id="KW-0812">Transmembrane</keyword>
<keyword evidence="12" id="KW-1185">Reference proteome</keyword>
<evidence type="ECO:0000256" key="6">
    <source>
        <dbReference type="ARBA" id="ARBA00022989"/>
    </source>
</evidence>
<dbReference type="CDD" id="cd08760">
    <property type="entry name" value="Cyt_b561_FRRS1_like"/>
    <property type="match status" value="1"/>
</dbReference>
<dbReference type="PROSITE" id="PS50939">
    <property type="entry name" value="CYTOCHROME_B561"/>
    <property type="match status" value="1"/>
</dbReference>
<dbReference type="RefSeq" id="XP_004510729.1">
    <property type="nucleotide sequence ID" value="XM_004510672.3"/>
</dbReference>
<feature type="transmembrane region" description="Helical" evidence="8">
    <location>
        <begin position="400"/>
        <end position="421"/>
    </location>
</feature>
<feature type="transmembrane region" description="Helical" evidence="8">
    <location>
        <begin position="505"/>
        <end position="522"/>
    </location>
</feature>
<dbReference type="SMART" id="SM00664">
    <property type="entry name" value="DoH"/>
    <property type="match status" value="2"/>
</dbReference>
<evidence type="ECO:0000313" key="12">
    <source>
        <dbReference type="Proteomes" id="UP000087171"/>
    </source>
</evidence>
<organism evidence="12 13">
    <name type="scientific">Cicer arietinum</name>
    <name type="common">Chickpea</name>
    <name type="synonym">Garbanzo</name>
    <dbReference type="NCBI Taxonomy" id="3827"/>
    <lineage>
        <taxon>Eukaryota</taxon>
        <taxon>Viridiplantae</taxon>
        <taxon>Streptophyta</taxon>
        <taxon>Embryophyta</taxon>
        <taxon>Tracheophyta</taxon>
        <taxon>Spermatophyta</taxon>
        <taxon>Magnoliopsida</taxon>
        <taxon>eudicotyledons</taxon>
        <taxon>Gunneridae</taxon>
        <taxon>Pentapetalae</taxon>
        <taxon>rosids</taxon>
        <taxon>fabids</taxon>
        <taxon>Fabales</taxon>
        <taxon>Fabaceae</taxon>
        <taxon>Papilionoideae</taxon>
        <taxon>50 kb inversion clade</taxon>
        <taxon>NPAAA clade</taxon>
        <taxon>Hologalegina</taxon>
        <taxon>IRL clade</taxon>
        <taxon>Cicereae</taxon>
        <taxon>Cicer</taxon>
    </lineage>
</organism>
<dbReference type="STRING" id="3827.A0A1S2YVV5"/>
<gene>
    <name evidence="13" type="primary">LOC101514851</name>
</gene>
<dbReference type="Pfam" id="PF03188">
    <property type="entry name" value="Cytochrom_B561"/>
    <property type="match status" value="1"/>
</dbReference>
<evidence type="ECO:0000256" key="4">
    <source>
        <dbReference type="ARBA" id="ARBA00022729"/>
    </source>
</evidence>
<keyword evidence="4 9" id="KW-0732">Signal</keyword>
<feature type="domain" description="DOMON" evidence="10">
    <location>
        <begin position="243"/>
        <end position="367"/>
    </location>
</feature>
<evidence type="ECO:0000256" key="5">
    <source>
        <dbReference type="ARBA" id="ARBA00022982"/>
    </source>
</evidence>
<dbReference type="PANTHER" id="PTHR23130">
    <property type="entry name" value="CYTOCHROME B561 AND DOMON DOMAIN-CONTAINING PROTEIN"/>
    <property type="match status" value="1"/>
</dbReference>
<dbReference type="Gene3D" id="1.20.120.1770">
    <property type="match status" value="1"/>
</dbReference>
<evidence type="ECO:0000256" key="2">
    <source>
        <dbReference type="ARBA" id="ARBA00022448"/>
    </source>
</evidence>
<keyword evidence="5" id="KW-0249">Electron transport</keyword>
<feature type="chain" id="PRO_5010215371" evidence="9">
    <location>
        <begin position="20"/>
        <end position="554"/>
    </location>
</feature>
<feature type="transmembrane region" description="Helical" evidence="8">
    <location>
        <begin position="528"/>
        <end position="546"/>
    </location>
</feature>
<evidence type="ECO:0000256" key="3">
    <source>
        <dbReference type="ARBA" id="ARBA00022692"/>
    </source>
</evidence>
<dbReference type="AlphaFoldDB" id="A0A1S2YVV5"/>
<accession>A0A1S2YVV5</accession>
<sequence length="554" mass="60281">MKAPLQLLLITFLGTFLRARTETDSCTNNLSIKVPIPFDTTNLHCLSVWDAQGFILRYVQTSANIWSFILSTPDTNSYVAMGFSATGGMVGSSAIVGWVASKGANGGIKQYYLGGVTSNQVVPDKGNLQVIGNSTFISLQSSRLYMVFQLETTEPLSWLILTTGSTGIFPAAPNYSLTKHLDKLSTRIDYLKANLGSSQVNGSSSQGGGSSTQSDSCDSKLNLNVPLPFDTTKLNCLTVWNAQGYILRYTQTASNTWSFILTAPNQNSYIAIGFSPNGGMVSSSAIVGWISSNGASGGMKQYYLAGYAPNQVVPNRGNLQVISNSTLITSQSSRLYMAFQLQTNYPLSRMVFAIGPNGVFPSAPSFGLMQHQDKASINVNYATGSSATGNPYMNLKRSHGVLNILGWGIFIIMGAIVARHFKDWDSFWFNFHVSVQSLGFVLGVIGVISGLILNNQIHVDVNLHKALGIIILILGCLQIMALLARPKKESKVRKHWNLYHRTTGRILIIVAIANIFYGIHLGREGSEWMIAYGIVLALLLSIAFIFETGLWSRD</sequence>
<dbReference type="InterPro" id="IPR005018">
    <property type="entry name" value="DOMON_domain"/>
</dbReference>
<dbReference type="Proteomes" id="UP000087171">
    <property type="component" value="Chromosome Ca7"/>
</dbReference>
<protein>
    <submittedName>
        <fullName evidence="13">Cytochrome b561 and DOMON domain-containing protein At3g07570</fullName>
    </submittedName>
</protein>
<dbReference type="InterPro" id="IPR045266">
    <property type="entry name" value="DOH_DOMON"/>
</dbReference>
<dbReference type="OrthoDB" id="19261at2759"/>
<evidence type="ECO:0000313" key="13">
    <source>
        <dbReference type="RefSeq" id="XP_004510729.1"/>
    </source>
</evidence>
<evidence type="ECO:0000256" key="1">
    <source>
        <dbReference type="ARBA" id="ARBA00004370"/>
    </source>
</evidence>
<dbReference type="KEGG" id="cam:101514851"/>
<dbReference type="Pfam" id="PF03351">
    <property type="entry name" value="DOMON"/>
    <property type="match status" value="1"/>
</dbReference>
<evidence type="ECO:0000259" key="10">
    <source>
        <dbReference type="PROSITE" id="PS50836"/>
    </source>
</evidence>
<evidence type="ECO:0000256" key="8">
    <source>
        <dbReference type="SAM" id="Phobius"/>
    </source>
</evidence>
<dbReference type="eggNOG" id="KOG4293">
    <property type="taxonomic scope" value="Eukaryota"/>
</dbReference>
<dbReference type="GeneID" id="101514851"/>
<dbReference type="PANTHER" id="PTHR23130:SF171">
    <property type="entry name" value="OS01G0895300 PROTEIN"/>
    <property type="match status" value="1"/>
</dbReference>
<feature type="domain" description="Cytochrome b561" evidence="11">
    <location>
        <begin position="362"/>
        <end position="554"/>
    </location>
</feature>
<evidence type="ECO:0000256" key="7">
    <source>
        <dbReference type="ARBA" id="ARBA00023136"/>
    </source>
</evidence>
<dbReference type="PaxDb" id="3827-XP_004510729.1"/>
<dbReference type="GO" id="GO:0016020">
    <property type="term" value="C:membrane"/>
    <property type="evidence" value="ECO:0007669"/>
    <property type="project" value="UniProtKB-SubCell"/>
</dbReference>
<evidence type="ECO:0000256" key="9">
    <source>
        <dbReference type="SAM" id="SignalP"/>
    </source>
</evidence>
<evidence type="ECO:0000259" key="11">
    <source>
        <dbReference type="PROSITE" id="PS50939"/>
    </source>
</evidence>
<dbReference type="SMART" id="SM00665">
    <property type="entry name" value="B561"/>
    <property type="match status" value="1"/>
</dbReference>
<feature type="transmembrane region" description="Helical" evidence="8">
    <location>
        <begin position="433"/>
        <end position="454"/>
    </location>
</feature>
<proteinExistence type="predicted"/>
<reference evidence="13" key="2">
    <citation type="submission" date="2025-08" db="UniProtKB">
        <authorList>
            <consortium name="RefSeq"/>
        </authorList>
    </citation>
    <scope>IDENTIFICATION</scope>
    <source>
        <tissue evidence="13">Etiolated seedlings</tissue>
    </source>
</reference>
<feature type="transmembrane region" description="Helical" evidence="8">
    <location>
        <begin position="466"/>
        <end position="484"/>
    </location>
</feature>
<keyword evidence="7 8" id="KW-0472">Membrane</keyword>
<name>A0A1S2YVV5_CICAR</name>